<dbReference type="PANTHER" id="PTHR45913:SF22">
    <property type="entry name" value="SCAN BOX DOMAIN-CONTAINING PROTEIN"/>
    <property type="match status" value="1"/>
</dbReference>
<dbReference type="EMBL" id="CAVLGL010000001">
    <property type="protein sequence ID" value="CAK1578262.1"/>
    <property type="molecule type" value="Genomic_DNA"/>
</dbReference>
<evidence type="ECO:0000313" key="2">
    <source>
        <dbReference type="Proteomes" id="UP001314205"/>
    </source>
</evidence>
<dbReference type="AlphaFoldDB" id="A0AAV1K871"/>
<name>A0AAV1K871_9NEOP</name>
<accession>A0AAV1K871</accession>
<evidence type="ECO:0000313" key="1">
    <source>
        <dbReference type="EMBL" id="CAK1578262.1"/>
    </source>
</evidence>
<comment type="caution">
    <text evidence="1">The sequence shown here is derived from an EMBL/GenBank/DDBJ whole genome shotgun (WGS) entry which is preliminary data.</text>
</comment>
<proteinExistence type="predicted"/>
<protein>
    <recommendedName>
        <fullName evidence="3">DUF4371 domain-containing protein</fullName>
    </recommendedName>
</protein>
<keyword evidence="2" id="KW-1185">Reference proteome</keyword>
<organism evidence="1 2">
    <name type="scientific">Parnassius mnemosyne</name>
    <name type="common">clouded apollo</name>
    <dbReference type="NCBI Taxonomy" id="213953"/>
    <lineage>
        <taxon>Eukaryota</taxon>
        <taxon>Metazoa</taxon>
        <taxon>Ecdysozoa</taxon>
        <taxon>Arthropoda</taxon>
        <taxon>Hexapoda</taxon>
        <taxon>Insecta</taxon>
        <taxon>Pterygota</taxon>
        <taxon>Neoptera</taxon>
        <taxon>Endopterygota</taxon>
        <taxon>Lepidoptera</taxon>
        <taxon>Glossata</taxon>
        <taxon>Ditrysia</taxon>
        <taxon>Papilionoidea</taxon>
        <taxon>Papilionidae</taxon>
        <taxon>Parnassiinae</taxon>
        <taxon>Parnassini</taxon>
        <taxon>Parnassius</taxon>
        <taxon>Driopa</taxon>
    </lineage>
</organism>
<dbReference type="Proteomes" id="UP001314205">
    <property type="component" value="Unassembled WGS sequence"/>
</dbReference>
<reference evidence="1 2" key="1">
    <citation type="submission" date="2023-11" db="EMBL/GenBank/DDBJ databases">
        <authorList>
            <person name="Hedman E."/>
            <person name="Englund M."/>
            <person name="Stromberg M."/>
            <person name="Nyberg Akerstrom W."/>
            <person name="Nylinder S."/>
            <person name="Jareborg N."/>
            <person name="Kallberg Y."/>
            <person name="Kronander E."/>
        </authorList>
    </citation>
    <scope>NUCLEOTIDE SEQUENCE [LARGE SCALE GENOMIC DNA]</scope>
</reference>
<evidence type="ECO:0008006" key="3">
    <source>
        <dbReference type="Google" id="ProtNLM"/>
    </source>
</evidence>
<sequence length="128" mass="14469">MAENIEESLCDFLKTSQFSIQLDESTLPTNEALLLSYVRFIKDEKIYQELIFARNLVTDTKGETIFKTLEKFCDEKGIPLKNIISATTDGAPDVTGCQKGFIAYLKNKIPDVLAVIALYVDNIWLLEI</sequence>
<dbReference type="PANTHER" id="PTHR45913">
    <property type="entry name" value="EPM2A-INTERACTING PROTEIN 1"/>
    <property type="match status" value="1"/>
</dbReference>
<gene>
    <name evidence="1" type="ORF">PARMNEM_LOCUS364</name>
</gene>